<feature type="region of interest" description="Disordered" evidence="10">
    <location>
        <begin position="235"/>
        <end position="262"/>
    </location>
</feature>
<name>A0A9P0CU66_9CUCU</name>
<keyword evidence="13" id="KW-1185">Reference proteome</keyword>
<keyword evidence="5" id="KW-0653">Protein transport</keyword>
<dbReference type="SUPFAM" id="SSF50729">
    <property type="entry name" value="PH domain-like"/>
    <property type="match status" value="1"/>
</dbReference>
<dbReference type="PANTHER" id="PTHR23138">
    <property type="entry name" value="RAN BINDING PROTEIN"/>
    <property type="match status" value="1"/>
</dbReference>
<accession>A0A9P0CU66</accession>
<dbReference type="OrthoDB" id="10062131at2759"/>
<dbReference type="InterPro" id="IPR000156">
    <property type="entry name" value="Ran_bind_dom"/>
</dbReference>
<organism evidence="12 13">
    <name type="scientific">Psylliodes chrysocephalus</name>
    <dbReference type="NCBI Taxonomy" id="3402493"/>
    <lineage>
        <taxon>Eukaryota</taxon>
        <taxon>Metazoa</taxon>
        <taxon>Ecdysozoa</taxon>
        <taxon>Arthropoda</taxon>
        <taxon>Hexapoda</taxon>
        <taxon>Insecta</taxon>
        <taxon>Pterygota</taxon>
        <taxon>Neoptera</taxon>
        <taxon>Endopterygota</taxon>
        <taxon>Coleoptera</taxon>
        <taxon>Polyphaga</taxon>
        <taxon>Cucujiformia</taxon>
        <taxon>Chrysomeloidea</taxon>
        <taxon>Chrysomelidae</taxon>
        <taxon>Galerucinae</taxon>
        <taxon>Alticini</taxon>
        <taxon>Psylliodes</taxon>
    </lineage>
</organism>
<dbReference type="SMART" id="SM00160">
    <property type="entry name" value="RanBD"/>
    <property type="match status" value="1"/>
</dbReference>
<evidence type="ECO:0000256" key="7">
    <source>
        <dbReference type="ARBA" id="ARBA00023010"/>
    </source>
</evidence>
<proteinExistence type="predicted"/>
<feature type="compositionally biased region" description="Basic and acidic residues" evidence="10">
    <location>
        <begin position="252"/>
        <end position="262"/>
    </location>
</feature>
<gene>
    <name evidence="12" type="ORF">PSYICH_LOCUS5759</name>
</gene>
<dbReference type="GO" id="GO:0005643">
    <property type="term" value="C:nuclear pore"/>
    <property type="evidence" value="ECO:0007669"/>
    <property type="project" value="UniProtKB-SubCell"/>
</dbReference>
<keyword evidence="2" id="KW-0813">Transport</keyword>
<sequence>MASKRGASSDLNHNNWDQDEEPEESGTFQRASDDSLKRRVIKTARRRNPISSVRGNDEESDKKSAFTSFSGFGKAPQPTTSAFSFLSNLANPKSPPKVNGIENKSSDITTFKFNSIPVTSANPTDKSSDTKLSHTSQSEQINTNIFTGTSNPNNNPSNADEQSNDYYSKLKGLNQSVSNWIKKHVDTNPFINLQPIFKDYETYFNELEKEKDLKPDTNKVDKSKNDVSSIFKATDNIPDSTTEKAQPAQVSKKNEDVQKAEKTETVVPKFSFGSSMGSGSTTPSFSFGSTKSTGSALFSLGTTTTDSTKTTTTSLFTFGVKPTTTTTASTTTTGQTSFNFTFSNVAKPATADDQTKEADDDEEPPKNDFTPVVEQDHVYTARCKVFVKNDGKFGDRGVGNLYLKPIENSEKVQLIVRADTNLGNLLLNLILSDAIPVKRLGKKDVMLVCVPTPEAAPPPVPVLLRVKNGDEADELLGTLEKHKK</sequence>
<dbReference type="Pfam" id="PF00638">
    <property type="entry name" value="Ran_BP1"/>
    <property type="match status" value="1"/>
</dbReference>
<feature type="compositionally biased region" description="Polar residues" evidence="10">
    <location>
        <begin position="116"/>
        <end position="125"/>
    </location>
</feature>
<dbReference type="Gene3D" id="2.30.29.30">
    <property type="entry name" value="Pleckstrin-homology domain (PH domain)/Phosphotyrosine-binding domain (PTB)"/>
    <property type="match status" value="1"/>
</dbReference>
<evidence type="ECO:0000256" key="8">
    <source>
        <dbReference type="ARBA" id="ARBA00023132"/>
    </source>
</evidence>
<keyword evidence="6" id="KW-0007">Acetylation</keyword>
<evidence type="ECO:0000256" key="9">
    <source>
        <dbReference type="ARBA" id="ARBA00023242"/>
    </source>
</evidence>
<dbReference type="AlphaFoldDB" id="A0A9P0CU66"/>
<feature type="region of interest" description="Disordered" evidence="10">
    <location>
        <begin position="116"/>
        <end position="164"/>
    </location>
</feature>
<feature type="compositionally biased region" description="Polar residues" evidence="10">
    <location>
        <begin position="237"/>
        <end position="251"/>
    </location>
</feature>
<dbReference type="PANTHER" id="PTHR23138:SF141">
    <property type="entry name" value="NUCLEAR PORE COMPLEX PROTEIN NUP50"/>
    <property type="match status" value="1"/>
</dbReference>
<feature type="compositionally biased region" description="Polar residues" evidence="10">
    <location>
        <begin position="133"/>
        <end position="149"/>
    </location>
</feature>
<comment type="subcellular location">
    <subcellularLocation>
        <location evidence="1">Nucleus</location>
        <location evidence="1">Nuclear pore complex</location>
    </subcellularLocation>
</comment>
<evidence type="ECO:0000256" key="3">
    <source>
        <dbReference type="ARBA" id="ARBA00022737"/>
    </source>
</evidence>
<dbReference type="CDD" id="cd13170">
    <property type="entry name" value="RanBD_NUP50"/>
    <property type="match status" value="1"/>
</dbReference>
<feature type="region of interest" description="Disordered" evidence="10">
    <location>
        <begin position="350"/>
        <end position="370"/>
    </location>
</feature>
<feature type="compositionally biased region" description="Basic residues" evidence="10">
    <location>
        <begin position="38"/>
        <end position="48"/>
    </location>
</feature>
<feature type="domain" description="RanBD1" evidence="11">
    <location>
        <begin position="369"/>
        <end position="482"/>
    </location>
</feature>
<dbReference type="InterPro" id="IPR045255">
    <property type="entry name" value="RanBP1-like"/>
</dbReference>
<dbReference type="Proteomes" id="UP001153636">
    <property type="component" value="Chromosome 18"/>
</dbReference>
<keyword evidence="7" id="KW-0811">Translocation</keyword>
<dbReference type="Pfam" id="PF08911">
    <property type="entry name" value="NUP50"/>
    <property type="match status" value="1"/>
</dbReference>
<feature type="compositionally biased region" description="Polar residues" evidence="10">
    <location>
        <begin position="77"/>
        <end position="91"/>
    </location>
</feature>
<evidence type="ECO:0000256" key="6">
    <source>
        <dbReference type="ARBA" id="ARBA00022990"/>
    </source>
</evidence>
<keyword evidence="3" id="KW-0677">Repeat</keyword>
<feature type="compositionally biased region" description="Basic and acidic residues" evidence="10">
    <location>
        <begin position="55"/>
        <end position="64"/>
    </location>
</feature>
<dbReference type="EMBL" id="OV651830">
    <property type="protein sequence ID" value="CAH1105069.1"/>
    <property type="molecule type" value="Genomic_DNA"/>
</dbReference>
<evidence type="ECO:0000256" key="10">
    <source>
        <dbReference type="SAM" id="MobiDB-lite"/>
    </source>
</evidence>
<reference evidence="12" key="1">
    <citation type="submission" date="2022-01" db="EMBL/GenBank/DDBJ databases">
        <authorList>
            <person name="King R."/>
        </authorList>
    </citation>
    <scope>NUCLEOTIDE SEQUENCE</scope>
</reference>
<dbReference type="InterPro" id="IPR015007">
    <property type="entry name" value="NUP2/50/61"/>
</dbReference>
<keyword evidence="8" id="KW-0906">Nuclear pore complex</keyword>
<dbReference type="InterPro" id="IPR011993">
    <property type="entry name" value="PH-like_dom_sf"/>
</dbReference>
<evidence type="ECO:0000256" key="5">
    <source>
        <dbReference type="ARBA" id="ARBA00022927"/>
    </source>
</evidence>
<feature type="region of interest" description="Disordered" evidence="10">
    <location>
        <begin position="1"/>
        <end position="103"/>
    </location>
</feature>
<keyword evidence="4" id="KW-0509">mRNA transport</keyword>
<evidence type="ECO:0000259" key="11">
    <source>
        <dbReference type="SMART" id="SM00160"/>
    </source>
</evidence>
<keyword evidence="9" id="KW-0539">Nucleus</keyword>
<evidence type="ECO:0000313" key="13">
    <source>
        <dbReference type="Proteomes" id="UP001153636"/>
    </source>
</evidence>
<dbReference type="GO" id="GO:0051028">
    <property type="term" value="P:mRNA transport"/>
    <property type="evidence" value="ECO:0007669"/>
    <property type="project" value="UniProtKB-KW"/>
</dbReference>
<evidence type="ECO:0000256" key="4">
    <source>
        <dbReference type="ARBA" id="ARBA00022816"/>
    </source>
</evidence>
<evidence type="ECO:0000256" key="2">
    <source>
        <dbReference type="ARBA" id="ARBA00022448"/>
    </source>
</evidence>
<protein>
    <recommendedName>
        <fullName evidence="11">RanBD1 domain-containing protein</fullName>
    </recommendedName>
</protein>
<dbReference type="GO" id="GO:0006606">
    <property type="term" value="P:protein import into nucleus"/>
    <property type="evidence" value="ECO:0007669"/>
    <property type="project" value="TreeGrafter"/>
</dbReference>
<evidence type="ECO:0000313" key="12">
    <source>
        <dbReference type="EMBL" id="CAH1105069.1"/>
    </source>
</evidence>
<evidence type="ECO:0000256" key="1">
    <source>
        <dbReference type="ARBA" id="ARBA00004567"/>
    </source>
</evidence>